<accession>A0AAN8YV54</accession>
<dbReference type="PANTHER" id="PTHR13379:SF0">
    <property type="entry name" value="UPF0415 PROTEIN C7ORF25"/>
    <property type="match status" value="1"/>
</dbReference>
<dbReference type="EMBL" id="JBAMMX010000024">
    <property type="protein sequence ID" value="KAK6916259.1"/>
    <property type="molecule type" value="Genomic_DNA"/>
</dbReference>
<protein>
    <submittedName>
        <fullName evidence="1">Uncharacterized protein</fullName>
    </submittedName>
</protein>
<sequence>MQLGFRKSQGIECDVKAWKRRCTVLFDRIASLPLSKIPESSKLTLLRLASSELSFLLRLGHQSCRVDGIFGQKLVEEFGACGVGSEISLLGYDFFGGVDSSLSDVARLENGVRDDSHLDTVKQELLERSDEGTSFLSLASEMKSCSLDVEDVEVDKPEDLQADLINFDTTALIALVLGISNCGTEKLFATPEIELRQRFKSNYEFVIAQVMSEIQNQCIQNCIVLFLRSIICASVLSEFKELVSMRGGPNEKLRAD</sequence>
<evidence type="ECO:0000313" key="1">
    <source>
        <dbReference type="EMBL" id="KAK6916259.1"/>
    </source>
</evidence>
<organism evidence="1 2">
    <name type="scientific">Dillenia turbinata</name>
    <dbReference type="NCBI Taxonomy" id="194707"/>
    <lineage>
        <taxon>Eukaryota</taxon>
        <taxon>Viridiplantae</taxon>
        <taxon>Streptophyta</taxon>
        <taxon>Embryophyta</taxon>
        <taxon>Tracheophyta</taxon>
        <taxon>Spermatophyta</taxon>
        <taxon>Magnoliopsida</taxon>
        <taxon>eudicotyledons</taxon>
        <taxon>Gunneridae</taxon>
        <taxon>Pentapetalae</taxon>
        <taxon>Dilleniales</taxon>
        <taxon>Dilleniaceae</taxon>
        <taxon>Dillenia</taxon>
    </lineage>
</organism>
<dbReference type="PANTHER" id="PTHR13379">
    <property type="entry name" value="UNCHARACTERIZED DUF1308"/>
    <property type="match status" value="1"/>
</dbReference>
<proteinExistence type="predicted"/>
<evidence type="ECO:0000313" key="2">
    <source>
        <dbReference type="Proteomes" id="UP001370490"/>
    </source>
</evidence>
<gene>
    <name evidence="1" type="ORF">RJ641_019120</name>
</gene>
<name>A0AAN8YV54_9MAGN</name>
<comment type="caution">
    <text evidence="1">The sequence shown here is derived from an EMBL/GenBank/DDBJ whole genome shotgun (WGS) entry which is preliminary data.</text>
</comment>
<dbReference type="Proteomes" id="UP001370490">
    <property type="component" value="Unassembled WGS sequence"/>
</dbReference>
<dbReference type="AlphaFoldDB" id="A0AAN8YV54"/>
<reference evidence="1 2" key="1">
    <citation type="submission" date="2023-12" db="EMBL/GenBank/DDBJ databases">
        <title>A high-quality genome assembly for Dillenia turbinata (Dilleniales).</title>
        <authorList>
            <person name="Chanderbali A."/>
        </authorList>
    </citation>
    <scope>NUCLEOTIDE SEQUENCE [LARGE SCALE GENOMIC DNA]</scope>
    <source>
        <strain evidence="1">LSX21</strain>
        <tissue evidence="1">Leaf</tissue>
    </source>
</reference>
<keyword evidence="2" id="KW-1185">Reference proteome</keyword>